<protein>
    <recommendedName>
        <fullName evidence="4">HTH hxlR-type domain-containing protein</fullName>
    </recommendedName>
</protein>
<dbReference type="OrthoDB" id="9800966at2"/>
<sequence>MQSMETTQEDFSLCPKFEKTFEILGQKWNGLILEVLLNEGPQRFKNLAHSVNKCSDRVLVERLKNLEKEGLVERKTYKDSALIEYQLTERGEALRPVMETVHEFADCWY</sequence>
<dbReference type="PANTHER" id="PTHR33204:SF37">
    <property type="entry name" value="HTH-TYPE TRANSCRIPTIONAL REGULATOR YODB"/>
    <property type="match status" value="1"/>
</dbReference>
<keyword evidence="3" id="KW-0804">Transcription</keyword>
<reference evidence="5 6" key="1">
    <citation type="journal article" date="2015" name="Genome Announc.">
        <title>Expanding the biotechnology potential of lactobacilli through comparative genomics of 213 strains and associated genera.</title>
        <authorList>
            <person name="Sun Z."/>
            <person name="Harris H.M."/>
            <person name="McCann A."/>
            <person name="Guo C."/>
            <person name="Argimon S."/>
            <person name="Zhang W."/>
            <person name="Yang X."/>
            <person name="Jeffery I.B."/>
            <person name="Cooney J.C."/>
            <person name="Kagawa T.F."/>
            <person name="Liu W."/>
            <person name="Song Y."/>
            <person name="Salvetti E."/>
            <person name="Wrobel A."/>
            <person name="Rasinkangas P."/>
            <person name="Parkhill J."/>
            <person name="Rea M.C."/>
            <person name="O'Sullivan O."/>
            <person name="Ritari J."/>
            <person name="Douillard F.P."/>
            <person name="Paul Ross R."/>
            <person name="Yang R."/>
            <person name="Briner A.E."/>
            <person name="Felis G.E."/>
            <person name="de Vos W.M."/>
            <person name="Barrangou R."/>
            <person name="Klaenhammer T.R."/>
            <person name="Caufield P.W."/>
            <person name="Cui Y."/>
            <person name="Zhang H."/>
            <person name="O'Toole P.W."/>
        </authorList>
    </citation>
    <scope>NUCLEOTIDE SEQUENCE [LARGE SCALE GENOMIC DNA]</scope>
    <source>
        <strain evidence="5 6">DSM 23026</strain>
    </source>
</reference>
<evidence type="ECO:0000259" key="4">
    <source>
        <dbReference type="PROSITE" id="PS51118"/>
    </source>
</evidence>
<evidence type="ECO:0000256" key="3">
    <source>
        <dbReference type="ARBA" id="ARBA00023163"/>
    </source>
</evidence>
<dbReference type="SUPFAM" id="SSF46785">
    <property type="entry name" value="Winged helix' DNA-binding domain"/>
    <property type="match status" value="1"/>
</dbReference>
<dbReference type="InterPro" id="IPR036388">
    <property type="entry name" value="WH-like_DNA-bd_sf"/>
</dbReference>
<dbReference type="PATRIC" id="fig|480391.4.peg.217"/>
<evidence type="ECO:0000256" key="2">
    <source>
        <dbReference type="ARBA" id="ARBA00023125"/>
    </source>
</evidence>
<dbReference type="Gene3D" id="1.10.10.10">
    <property type="entry name" value="Winged helix-like DNA-binding domain superfamily/Winged helix DNA-binding domain"/>
    <property type="match status" value="1"/>
</dbReference>
<keyword evidence="2" id="KW-0238">DNA-binding</keyword>
<accession>A0A0R2NHU1</accession>
<keyword evidence="1" id="KW-0805">Transcription regulation</keyword>
<proteinExistence type="predicted"/>
<dbReference type="Pfam" id="PF01638">
    <property type="entry name" value="HxlR"/>
    <property type="match status" value="1"/>
</dbReference>
<evidence type="ECO:0000256" key="1">
    <source>
        <dbReference type="ARBA" id="ARBA00023015"/>
    </source>
</evidence>
<dbReference type="AlphaFoldDB" id="A0A0R2NHU1"/>
<keyword evidence="6" id="KW-1185">Reference proteome</keyword>
<evidence type="ECO:0000313" key="5">
    <source>
        <dbReference type="EMBL" id="KRO25377.1"/>
    </source>
</evidence>
<feature type="domain" description="HTH hxlR-type" evidence="4">
    <location>
        <begin position="14"/>
        <end position="109"/>
    </location>
</feature>
<dbReference type="InterPro" id="IPR036390">
    <property type="entry name" value="WH_DNA-bd_sf"/>
</dbReference>
<dbReference type="InterPro" id="IPR002577">
    <property type="entry name" value="HTH_HxlR"/>
</dbReference>
<dbReference type="EMBL" id="JQCQ01000011">
    <property type="protein sequence ID" value="KRO25377.1"/>
    <property type="molecule type" value="Genomic_DNA"/>
</dbReference>
<dbReference type="GO" id="GO:0003677">
    <property type="term" value="F:DNA binding"/>
    <property type="evidence" value="ECO:0007669"/>
    <property type="project" value="UniProtKB-KW"/>
</dbReference>
<evidence type="ECO:0000313" key="6">
    <source>
        <dbReference type="Proteomes" id="UP000051249"/>
    </source>
</evidence>
<name>A0A0R2NHU1_9LACO</name>
<comment type="caution">
    <text evidence="5">The sequence shown here is derived from an EMBL/GenBank/DDBJ whole genome shotgun (WGS) entry which is preliminary data.</text>
</comment>
<gene>
    <name evidence="5" type="ORF">IV88_GL000214</name>
</gene>
<dbReference type="PROSITE" id="PS51118">
    <property type="entry name" value="HTH_HXLR"/>
    <property type="match status" value="1"/>
</dbReference>
<organism evidence="5 6">
    <name type="scientific">Pediococcus argentinicus</name>
    <dbReference type="NCBI Taxonomy" id="480391"/>
    <lineage>
        <taxon>Bacteria</taxon>
        <taxon>Bacillati</taxon>
        <taxon>Bacillota</taxon>
        <taxon>Bacilli</taxon>
        <taxon>Lactobacillales</taxon>
        <taxon>Lactobacillaceae</taxon>
        <taxon>Pediococcus</taxon>
    </lineage>
</organism>
<dbReference type="PANTHER" id="PTHR33204">
    <property type="entry name" value="TRANSCRIPTIONAL REGULATOR, MARR FAMILY"/>
    <property type="match status" value="1"/>
</dbReference>
<dbReference type="RefSeq" id="WP_057798996.1">
    <property type="nucleotide sequence ID" value="NZ_BJZZ01000010.1"/>
</dbReference>
<dbReference type="Proteomes" id="UP000051249">
    <property type="component" value="Unassembled WGS sequence"/>
</dbReference>